<accession>A0A315G3G2</accession>
<organism evidence="2 3">
    <name type="scientific">Limnohabitans curvus</name>
    <dbReference type="NCBI Taxonomy" id="323423"/>
    <lineage>
        <taxon>Bacteria</taxon>
        <taxon>Pseudomonadati</taxon>
        <taxon>Pseudomonadota</taxon>
        <taxon>Betaproteobacteria</taxon>
        <taxon>Burkholderiales</taxon>
        <taxon>Comamonadaceae</taxon>
        <taxon>Limnohabitans</taxon>
    </lineage>
</organism>
<feature type="transmembrane region" description="Helical" evidence="1">
    <location>
        <begin position="44"/>
        <end position="63"/>
    </location>
</feature>
<dbReference type="AlphaFoldDB" id="A0A315G3G2"/>
<keyword evidence="1" id="KW-0472">Membrane</keyword>
<reference evidence="2 3" key="1">
    <citation type="submission" date="2017-04" db="EMBL/GenBank/DDBJ databases">
        <title>Unexpected and diverse lifestyles within the genus Limnohabitans.</title>
        <authorList>
            <person name="Kasalicky V."/>
            <person name="Mehrshad M."/>
            <person name="Andrei S.-A."/>
            <person name="Salcher M."/>
            <person name="Kratochvilova H."/>
            <person name="Simek K."/>
            <person name="Ghai R."/>
        </authorList>
    </citation>
    <scope>NUCLEOTIDE SEQUENCE [LARGE SCALE GENOMIC DNA]</scope>
    <source>
        <strain evidence="2 3">MWH-C5</strain>
    </source>
</reference>
<comment type="caution">
    <text evidence="2">The sequence shown here is derived from an EMBL/GenBank/DDBJ whole genome shotgun (WGS) entry which is preliminary data.</text>
</comment>
<keyword evidence="1" id="KW-1133">Transmembrane helix</keyword>
<protein>
    <submittedName>
        <fullName evidence="2">Uncharacterized protein</fullName>
    </submittedName>
</protein>
<evidence type="ECO:0000313" key="3">
    <source>
        <dbReference type="Proteomes" id="UP000251341"/>
    </source>
</evidence>
<dbReference type="Proteomes" id="UP000251341">
    <property type="component" value="Unassembled WGS sequence"/>
</dbReference>
<keyword evidence="1" id="KW-0812">Transmembrane</keyword>
<dbReference type="EMBL" id="NESP01000001">
    <property type="protein sequence ID" value="PUE60237.1"/>
    <property type="molecule type" value="Genomic_DNA"/>
</dbReference>
<evidence type="ECO:0000256" key="1">
    <source>
        <dbReference type="SAM" id="Phobius"/>
    </source>
</evidence>
<sequence length="75" mass="8423">MQQPPARISSASLPLRSRWGLLALVVLTIGSLAVAWLLPDMTMLHFLWVAQAVPILYFLLVWWGTQASQRDDHAP</sequence>
<name>A0A315G3G2_9BURK</name>
<dbReference type="RefSeq" id="WP_108402547.1">
    <property type="nucleotide sequence ID" value="NZ_NESP01000001.1"/>
</dbReference>
<evidence type="ECO:0000313" key="2">
    <source>
        <dbReference type="EMBL" id="PUE60237.1"/>
    </source>
</evidence>
<keyword evidence="3" id="KW-1185">Reference proteome</keyword>
<feature type="transmembrane region" description="Helical" evidence="1">
    <location>
        <begin position="21"/>
        <end position="38"/>
    </location>
</feature>
<gene>
    <name evidence="2" type="ORF">B9Z44_12040</name>
</gene>
<proteinExistence type="predicted"/>